<keyword evidence="2" id="KW-1185">Reference proteome</keyword>
<sequence>MGRAMIAGLIHHKLESYQDERALTAEILRTTDFVAAALGEINREAYKDALVELAANELPLHEILHGLARKPRVSIADPGSVENALVASLYIGRQSEMQIWLHQGARAGHRTKWFGDALTVACCYADVEMFRSMLNVVFMTDNTLDDTVAASRTVMALECGAAAGRVDIFSHDVCRDMQNSGARYSMSDFLKPALKSAALDTHEDMVLAIMSLMRQHSLDAFTTPDHQFWAECLRIAASNGSDITVCTILSHPMLTNMLRAFDLPLEDACRNGHLSVVQLLTAKSTNYTLQSYGGATYWAARNSRYDILRLLFDSAAGSPTSCLVDALCGAAVHGYSGFSSVLVSAGAQDIARAYDKHAPKSFTDIVDYLSQNGLLTDLIVDSVRLVQEDASSELAENIFNELMSPEQLQLERACSKGDFPAVYWLLAQTGGANSQVTFHSGSLSESIRQERPGMVQYLCDKLLGQPEFVTHAILDVRSTAVLQVLLDKGWSTEAFARTQRPPILRGMVRSEEMTRWLLDHRANPNARCDLDLTPLSVAVQKASLTTIRLLLQSGGDTRKGQLLHCALERNQLDQLATIDMLLAYGAVVDARVFENDPASWLTERLLGAGTPLHRAAERGRTVLVAHLLAKGADVRVVDSVGRTALDIAKAKGYNEVTKVLETRTRRQYRGNILF</sequence>
<organism evidence="1 2">
    <name type="scientific">Vermiconidia calcicola</name>
    <dbReference type="NCBI Taxonomy" id="1690605"/>
    <lineage>
        <taxon>Eukaryota</taxon>
        <taxon>Fungi</taxon>
        <taxon>Dikarya</taxon>
        <taxon>Ascomycota</taxon>
        <taxon>Pezizomycotina</taxon>
        <taxon>Dothideomycetes</taxon>
        <taxon>Dothideomycetidae</taxon>
        <taxon>Mycosphaerellales</taxon>
        <taxon>Extremaceae</taxon>
        <taxon>Vermiconidia</taxon>
    </lineage>
</organism>
<reference evidence="1" key="1">
    <citation type="submission" date="2023-07" db="EMBL/GenBank/DDBJ databases">
        <title>Black Yeasts Isolated from many extreme environments.</title>
        <authorList>
            <person name="Coleine C."/>
            <person name="Stajich J.E."/>
            <person name="Selbmann L."/>
        </authorList>
    </citation>
    <scope>NUCLEOTIDE SEQUENCE</scope>
    <source>
        <strain evidence="1">CCFEE 5714</strain>
    </source>
</reference>
<name>A0ACC3N929_9PEZI</name>
<evidence type="ECO:0000313" key="1">
    <source>
        <dbReference type="EMBL" id="KAK3712127.1"/>
    </source>
</evidence>
<evidence type="ECO:0000313" key="2">
    <source>
        <dbReference type="Proteomes" id="UP001281147"/>
    </source>
</evidence>
<dbReference type="Proteomes" id="UP001281147">
    <property type="component" value="Unassembled WGS sequence"/>
</dbReference>
<dbReference type="EMBL" id="JAUTXU010000071">
    <property type="protein sequence ID" value="KAK3712127.1"/>
    <property type="molecule type" value="Genomic_DNA"/>
</dbReference>
<accession>A0ACC3N929</accession>
<gene>
    <name evidence="1" type="ORF">LTR37_009218</name>
</gene>
<proteinExistence type="predicted"/>
<comment type="caution">
    <text evidence="1">The sequence shown here is derived from an EMBL/GenBank/DDBJ whole genome shotgun (WGS) entry which is preliminary data.</text>
</comment>
<protein>
    <submittedName>
        <fullName evidence="1">Uncharacterized protein</fullName>
    </submittedName>
</protein>